<organism evidence="1">
    <name type="scientific">marine sediment metagenome</name>
    <dbReference type="NCBI Taxonomy" id="412755"/>
    <lineage>
        <taxon>unclassified sequences</taxon>
        <taxon>metagenomes</taxon>
        <taxon>ecological metagenomes</taxon>
    </lineage>
</organism>
<comment type="caution">
    <text evidence="1">The sequence shown here is derived from an EMBL/GenBank/DDBJ whole genome shotgun (WGS) entry which is preliminary data.</text>
</comment>
<name>X0UML1_9ZZZZ</name>
<dbReference type="Gene3D" id="3.40.50.1820">
    <property type="entry name" value="alpha/beta hydrolase"/>
    <property type="match status" value="1"/>
</dbReference>
<dbReference type="InterPro" id="IPR029058">
    <property type="entry name" value="AB_hydrolase_fold"/>
</dbReference>
<reference evidence="1" key="1">
    <citation type="journal article" date="2014" name="Front. Microbiol.">
        <title>High frequency of phylogenetically diverse reductive dehalogenase-homologous genes in deep subseafloor sedimentary metagenomes.</title>
        <authorList>
            <person name="Kawai M."/>
            <person name="Futagami T."/>
            <person name="Toyoda A."/>
            <person name="Takaki Y."/>
            <person name="Nishi S."/>
            <person name="Hori S."/>
            <person name="Arai W."/>
            <person name="Tsubouchi T."/>
            <person name="Morono Y."/>
            <person name="Uchiyama I."/>
            <person name="Ito T."/>
            <person name="Fujiyama A."/>
            <person name="Inagaki F."/>
            <person name="Takami H."/>
        </authorList>
    </citation>
    <scope>NUCLEOTIDE SEQUENCE</scope>
    <source>
        <strain evidence="1">Expedition CK06-06</strain>
    </source>
</reference>
<proteinExistence type="predicted"/>
<evidence type="ECO:0008006" key="2">
    <source>
        <dbReference type="Google" id="ProtNLM"/>
    </source>
</evidence>
<feature type="non-terminal residue" evidence="1">
    <location>
        <position position="1"/>
    </location>
</feature>
<dbReference type="EMBL" id="BARS01021733">
    <property type="protein sequence ID" value="GAG06974.1"/>
    <property type="molecule type" value="Genomic_DNA"/>
</dbReference>
<dbReference type="AlphaFoldDB" id="X0UML1"/>
<dbReference type="SUPFAM" id="SSF53474">
    <property type="entry name" value="alpha/beta-Hydrolases"/>
    <property type="match status" value="1"/>
</dbReference>
<gene>
    <name evidence="1" type="ORF">S01H1_34851</name>
</gene>
<accession>X0UML1</accession>
<sequence length="94" mass="10124">QVHGFIETILHTAGESSVLETLDQTTAPTLMIVGKYDKQFAPLVEVAQQVIPGLESLILEGGHAVNVDAAEEFNAAVKAFFTRFIKKKAGLCLP</sequence>
<evidence type="ECO:0000313" key="1">
    <source>
        <dbReference type="EMBL" id="GAG06974.1"/>
    </source>
</evidence>
<protein>
    <recommendedName>
        <fullName evidence="2">AB hydrolase-1 domain-containing protein</fullName>
    </recommendedName>
</protein>